<accession>A0AC34FJ36</accession>
<evidence type="ECO:0000313" key="2">
    <source>
        <dbReference type="WBParaSite" id="ES5_v2.g17326.t1"/>
    </source>
</evidence>
<sequence length="81" mass="8920">MPAKFNETHPTKIYSNQQSAACGMELPENKEFLLVGYESADTLSGPVGSIGINVCSYLDAEFEKQLRNSSSTIDCSHFKKD</sequence>
<name>A0AC34FJ36_9BILA</name>
<protein>
    <submittedName>
        <fullName evidence="2">Uncharacterized protein</fullName>
    </submittedName>
</protein>
<dbReference type="Proteomes" id="UP000887579">
    <property type="component" value="Unplaced"/>
</dbReference>
<organism evidence="1 2">
    <name type="scientific">Panagrolaimus sp. ES5</name>
    <dbReference type="NCBI Taxonomy" id="591445"/>
    <lineage>
        <taxon>Eukaryota</taxon>
        <taxon>Metazoa</taxon>
        <taxon>Ecdysozoa</taxon>
        <taxon>Nematoda</taxon>
        <taxon>Chromadorea</taxon>
        <taxon>Rhabditida</taxon>
        <taxon>Tylenchina</taxon>
        <taxon>Panagrolaimomorpha</taxon>
        <taxon>Panagrolaimoidea</taxon>
        <taxon>Panagrolaimidae</taxon>
        <taxon>Panagrolaimus</taxon>
    </lineage>
</organism>
<evidence type="ECO:0000313" key="1">
    <source>
        <dbReference type="Proteomes" id="UP000887579"/>
    </source>
</evidence>
<dbReference type="WBParaSite" id="ES5_v2.g17326.t1">
    <property type="protein sequence ID" value="ES5_v2.g17326.t1"/>
    <property type="gene ID" value="ES5_v2.g17326"/>
</dbReference>
<proteinExistence type="predicted"/>
<reference evidence="2" key="1">
    <citation type="submission" date="2022-11" db="UniProtKB">
        <authorList>
            <consortium name="WormBaseParasite"/>
        </authorList>
    </citation>
    <scope>IDENTIFICATION</scope>
</reference>